<feature type="transmembrane region" description="Helical" evidence="1">
    <location>
        <begin position="283"/>
        <end position="302"/>
    </location>
</feature>
<keyword evidence="4" id="KW-1185">Reference proteome</keyword>
<feature type="domain" description="Endonuclease/exonuclease/phosphatase" evidence="2">
    <location>
        <begin position="374"/>
        <end position="587"/>
    </location>
</feature>
<dbReference type="KEGG" id="kal:KALB_8495"/>
<dbReference type="AlphaFoldDB" id="W5WMT0"/>
<proteinExistence type="predicted"/>
<evidence type="ECO:0000259" key="2">
    <source>
        <dbReference type="Pfam" id="PF03372"/>
    </source>
</evidence>
<dbReference type="GO" id="GO:0003824">
    <property type="term" value="F:catalytic activity"/>
    <property type="evidence" value="ECO:0007669"/>
    <property type="project" value="InterPro"/>
</dbReference>
<dbReference type="InterPro" id="IPR005135">
    <property type="entry name" value="Endo/exonuclease/phosphatase"/>
</dbReference>
<dbReference type="HOGENOM" id="CLU_410892_0_0_11"/>
<dbReference type="RefSeq" id="WP_025361637.1">
    <property type="nucleotide sequence ID" value="NZ_CP007155.1"/>
</dbReference>
<feature type="transmembrane region" description="Helical" evidence="1">
    <location>
        <begin position="309"/>
        <end position="329"/>
    </location>
</feature>
<feature type="transmembrane region" description="Helical" evidence="1">
    <location>
        <begin position="236"/>
        <end position="263"/>
    </location>
</feature>
<dbReference type="PANTHER" id="PTHR14859">
    <property type="entry name" value="CALCOFLUOR WHITE HYPERSENSITIVE PROTEIN PRECURSOR"/>
    <property type="match status" value="1"/>
</dbReference>
<dbReference type="GO" id="GO:0016020">
    <property type="term" value="C:membrane"/>
    <property type="evidence" value="ECO:0007669"/>
    <property type="project" value="GOC"/>
</dbReference>
<keyword evidence="1" id="KW-0812">Transmembrane</keyword>
<dbReference type="InterPro" id="IPR036691">
    <property type="entry name" value="Endo/exonu/phosph_ase_sf"/>
</dbReference>
<evidence type="ECO:0000256" key="1">
    <source>
        <dbReference type="SAM" id="Phobius"/>
    </source>
</evidence>
<feature type="transmembrane region" description="Helical" evidence="1">
    <location>
        <begin position="151"/>
        <end position="170"/>
    </location>
</feature>
<evidence type="ECO:0000313" key="4">
    <source>
        <dbReference type="Proteomes" id="UP000019225"/>
    </source>
</evidence>
<keyword evidence="1" id="KW-1133">Transmembrane helix</keyword>
<feature type="transmembrane region" description="Helical" evidence="1">
    <location>
        <begin position="44"/>
        <end position="61"/>
    </location>
</feature>
<feature type="transmembrane region" description="Helical" evidence="1">
    <location>
        <begin position="68"/>
        <end position="88"/>
    </location>
</feature>
<feature type="transmembrane region" description="Helical" evidence="1">
    <location>
        <begin position="119"/>
        <end position="139"/>
    </location>
</feature>
<reference evidence="3 4" key="1">
    <citation type="journal article" date="2014" name="BMC Genomics">
        <title>Complete genome sequence of producer of the glycopeptide antibiotic Aculeximycin Kutzneria albida DSM 43870T, a representative of minor genus of Pseudonocardiaceae.</title>
        <authorList>
            <person name="Rebets Y."/>
            <person name="Tokovenko B."/>
            <person name="Lushchyk I."/>
            <person name="Ruckert C."/>
            <person name="Zaburannyi N."/>
            <person name="Bechthold A."/>
            <person name="Kalinowski J."/>
            <person name="Luzhetskyy A."/>
        </authorList>
    </citation>
    <scope>NUCLEOTIDE SEQUENCE [LARGE SCALE GENOMIC DNA]</scope>
    <source>
        <strain evidence="3">DSM 43870</strain>
    </source>
</reference>
<dbReference type="EMBL" id="CP007155">
    <property type="protein sequence ID" value="AHI01852.1"/>
    <property type="molecule type" value="Genomic_DNA"/>
</dbReference>
<dbReference type="GO" id="GO:0006506">
    <property type="term" value="P:GPI anchor biosynthetic process"/>
    <property type="evidence" value="ECO:0007669"/>
    <property type="project" value="TreeGrafter"/>
</dbReference>
<dbReference type="InterPro" id="IPR051916">
    <property type="entry name" value="GPI-anchor_lipid_remodeler"/>
</dbReference>
<evidence type="ECO:0000313" key="3">
    <source>
        <dbReference type="EMBL" id="AHI01852.1"/>
    </source>
</evidence>
<feature type="transmembrane region" description="Helical" evidence="1">
    <location>
        <begin position="177"/>
        <end position="198"/>
    </location>
</feature>
<dbReference type="Proteomes" id="UP000019225">
    <property type="component" value="Chromosome"/>
</dbReference>
<organism evidence="3 4">
    <name type="scientific">Kutzneria albida DSM 43870</name>
    <dbReference type="NCBI Taxonomy" id="1449976"/>
    <lineage>
        <taxon>Bacteria</taxon>
        <taxon>Bacillati</taxon>
        <taxon>Actinomycetota</taxon>
        <taxon>Actinomycetes</taxon>
        <taxon>Pseudonocardiales</taxon>
        <taxon>Pseudonocardiaceae</taxon>
        <taxon>Kutzneria</taxon>
    </lineage>
</organism>
<gene>
    <name evidence="3" type="ORF">KALB_8495</name>
</gene>
<dbReference type="Pfam" id="PF03372">
    <property type="entry name" value="Exo_endo_phos"/>
    <property type="match status" value="1"/>
</dbReference>
<protein>
    <recommendedName>
        <fullName evidence="2">Endonuclease/exonuclease/phosphatase domain-containing protein</fullName>
    </recommendedName>
</protein>
<dbReference type="SUPFAM" id="SSF56219">
    <property type="entry name" value="DNase I-like"/>
    <property type="match status" value="1"/>
</dbReference>
<keyword evidence="1" id="KW-0472">Membrane</keyword>
<dbReference type="eggNOG" id="COG3568">
    <property type="taxonomic scope" value="Bacteria"/>
</dbReference>
<name>W5WMT0_9PSEU</name>
<dbReference type="PANTHER" id="PTHR14859:SF1">
    <property type="entry name" value="PGAP2-INTERACTING PROTEIN"/>
    <property type="match status" value="1"/>
</dbReference>
<dbReference type="Gene3D" id="3.60.10.10">
    <property type="entry name" value="Endonuclease/exonuclease/phosphatase"/>
    <property type="match status" value="1"/>
</dbReference>
<dbReference type="OrthoDB" id="155529at2"/>
<feature type="transmembrane region" description="Helical" evidence="1">
    <location>
        <begin position="94"/>
        <end position="112"/>
    </location>
</feature>
<sequence length="600" mass="61973">MVDRVRVPVLLAAFGGTVLLIDVLRVWLPSLTTIFGSAGTTPDWAFVLFALAWVLPAGLLVPLAARRWLPTVTAAVAVLARLVLQAGVTGDGQLYASCVAALAVFGWLVSVAGRGWHQASVAIGFAAGLAATTALQLSTGTVDLLWIPGPIPWLALLAVAAALLIGTVLAPATGGGAALWFGLGPATLLAAQVTTSIGRTWATPDWPPPWWGAALVGVGSAAGVVAAVINAAPRALVVVTLLASTALAEAVSPLWIALLAVALPTAVRLAAGARERSTNVRAVSAYLGTTTLFLLCAVYNTAFDSFSFVWLPAITLLAAAALALCTRGIHPQWTLLKPGLVAGTAVALSCTTIAGATAPEPPGAQAIHLPLRLVTYNIRSGISAYGRFDVDRIAEVIGAERPDVVQLQEVDRGMLVTGAQDSLRALQTRLHMHAYFGPSSDQLFGEAILSRQPLEQVSFRRLSGDVSPPTGVLSGVLRLPGGTELTLVVTHLQTADGVISADQVRQLAAELAEQKARSFVLTGDFNVEPGDPALAPVKALLRDGLAAARPLPTWPAEEPKQQLDQVFLSPGLSASAVHVAATTASDHLPVAVTISGPAGE</sequence>
<feature type="transmembrane region" description="Helical" evidence="1">
    <location>
        <begin position="7"/>
        <end position="28"/>
    </location>
</feature>
<accession>W5WMT0</accession>
<feature type="transmembrane region" description="Helical" evidence="1">
    <location>
        <begin position="210"/>
        <end position="229"/>
    </location>
</feature>